<evidence type="ECO:0000313" key="3">
    <source>
        <dbReference type="EMBL" id="EYR65162.1"/>
    </source>
</evidence>
<accession>A0A021W1F6</accession>
<dbReference type="Proteomes" id="UP000019753">
    <property type="component" value="Unassembled WGS sequence"/>
</dbReference>
<keyword evidence="1" id="KW-0812">Transmembrane</keyword>
<feature type="transmembrane region" description="Helical" evidence="1">
    <location>
        <begin position="196"/>
        <end position="217"/>
    </location>
</feature>
<feature type="domain" description="DUF418" evidence="2">
    <location>
        <begin position="194"/>
        <end position="337"/>
    </location>
</feature>
<organism evidence="3 4">
    <name type="scientific">Actinotalea ferrariae CF5-4</name>
    <dbReference type="NCBI Taxonomy" id="948458"/>
    <lineage>
        <taxon>Bacteria</taxon>
        <taxon>Bacillati</taxon>
        <taxon>Actinomycetota</taxon>
        <taxon>Actinomycetes</taxon>
        <taxon>Micrococcales</taxon>
        <taxon>Cellulomonadaceae</taxon>
        <taxon>Actinotalea</taxon>
    </lineage>
</organism>
<evidence type="ECO:0000313" key="4">
    <source>
        <dbReference type="Proteomes" id="UP000019753"/>
    </source>
</evidence>
<comment type="caution">
    <text evidence="3">The sequence shown here is derived from an EMBL/GenBank/DDBJ whole genome shotgun (WGS) entry which is preliminary data.</text>
</comment>
<keyword evidence="1" id="KW-0472">Membrane</keyword>
<evidence type="ECO:0000256" key="1">
    <source>
        <dbReference type="SAM" id="Phobius"/>
    </source>
</evidence>
<feature type="transmembrane region" description="Helical" evidence="1">
    <location>
        <begin position="237"/>
        <end position="259"/>
    </location>
</feature>
<feature type="transmembrane region" description="Helical" evidence="1">
    <location>
        <begin position="166"/>
        <end position="184"/>
    </location>
</feature>
<protein>
    <recommendedName>
        <fullName evidence="2">DUF418 domain-containing protein</fullName>
    </recommendedName>
</protein>
<name>A0A021W1F6_9CELL</name>
<keyword evidence="4" id="KW-1185">Reference proteome</keyword>
<dbReference type="PANTHER" id="PTHR30590:SF3">
    <property type="entry name" value="HYPOTHETICAL MEMBRANE SPANNING PROTEIN"/>
    <property type="match status" value="1"/>
</dbReference>
<dbReference type="Pfam" id="PF04235">
    <property type="entry name" value="DUF418"/>
    <property type="match status" value="1"/>
</dbReference>
<feature type="transmembrane region" description="Helical" evidence="1">
    <location>
        <begin position="68"/>
        <end position="84"/>
    </location>
</feature>
<feature type="transmembrane region" description="Helical" evidence="1">
    <location>
        <begin position="271"/>
        <end position="290"/>
    </location>
</feature>
<reference evidence="3 4" key="1">
    <citation type="submission" date="2014-01" db="EMBL/GenBank/DDBJ databases">
        <title>Actinotalea ferrariae CF5-4.</title>
        <authorList>
            <person name="Chen F."/>
            <person name="Li Y."/>
            <person name="Wang G."/>
        </authorList>
    </citation>
    <scope>NUCLEOTIDE SEQUENCE [LARGE SCALE GENOMIC DNA]</scope>
    <source>
        <strain evidence="3 4">CF5-4</strain>
    </source>
</reference>
<keyword evidence="1" id="KW-1133">Transmembrane helix</keyword>
<dbReference type="EMBL" id="AXCW01000003">
    <property type="protein sequence ID" value="EYR65162.1"/>
    <property type="molecule type" value="Genomic_DNA"/>
</dbReference>
<proteinExistence type="predicted"/>
<evidence type="ECO:0000259" key="2">
    <source>
        <dbReference type="Pfam" id="PF04235"/>
    </source>
</evidence>
<feature type="transmembrane region" description="Helical" evidence="1">
    <location>
        <begin position="35"/>
        <end position="56"/>
    </location>
</feature>
<gene>
    <name evidence="3" type="ORF">N866_10125</name>
</gene>
<feature type="transmembrane region" description="Helical" evidence="1">
    <location>
        <begin position="90"/>
        <end position="107"/>
    </location>
</feature>
<sequence length="341" mass="36198">MTGVDVARGLALIGMIIVNVGPAEAQGLLHRLYLLPYGRASILFVVIAGLGMGFMLRPRPGVRTPWGVVLWRAAILLLGGLALQRLTDDVSVILPVYGVLFVLGLVVHRAPRAVVLGLALVMTVVGPVLYVGHLLTAGADHHTGPPLELGNPVAEVVHGLVLSGRYPLVTWCVPFLVGLWVSRLDLRDRAVLHRMVVWGAVAAVLGFALSLLSMSILDREGDVGYARLLTGAAHGQMPLWLVSSVGGALAVVAACVLLGSRAPWFTGPLIAAGRLALTLYVLHVLVLAAVKPDGGFTLAQGMAVSAVLTVTFLVLAVLWRRVADVGPLEWVLRASWWRTAR</sequence>
<dbReference type="InterPro" id="IPR007349">
    <property type="entry name" value="DUF418"/>
</dbReference>
<dbReference type="PANTHER" id="PTHR30590">
    <property type="entry name" value="INNER MEMBRANE PROTEIN"/>
    <property type="match status" value="1"/>
</dbReference>
<dbReference type="InterPro" id="IPR052529">
    <property type="entry name" value="Bact_Transport_Assoc"/>
</dbReference>
<feature type="transmembrane region" description="Helical" evidence="1">
    <location>
        <begin position="114"/>
        <end position="135"/>
    </location>
</feature>
<feature type="transmembrane region" description="Helical" evidence="1">
    <location>
        <begin position="296"/>
        <end position="319"/>
    </location>
</feature>
<dbReference type="AlphaFoldDB" id="A0A021W1F6"/>